<dbReference type="Proteomes" id="UP000238196">
    <property type="component" value="Unassembled WGS sequence"/>
</dbReference>
<dbReference type="PANTHER" id="PTHR43420:SF44">
    <property type="entry name" value="ACETYLTRANSFERASE YPEA"/>
    <property type="match status" value="1"/>
</dbReference>
<dbReference type="InterPro" id="IPR000182">
    <property type="entry name" value="GNAT_dom"/>
</dbReference>
<dbReference type="InterPro" id="IPR043690">
    <property type="entry name" value="RimI"/>
</dbReference>
<dbReference type="CDD" id="cd04301">
    <property type="entry name" value="NAT_SF"/>
    <property type="match status" value="1"/>
</dbReference>
<evidence type="ECO:0000256" key="1">
    <source>
        <dbReference type="ARBA" id="ARBA00005395"/>
    </source>
</evidence>
<dbReference type="GO" id="GO:0008999">
    <property type="term" value="F:protein-N-terminal-alanine acetyltransferase activity"/>
    <property type="evidence" value="ECO:0007669"/>
    <property type="project" value="UniProtKB-UniRule"/>
</dbReference>
<protein>
    <recommendedName>
        <fullName evidence="5 6">[Ribosomal protein bS18]-alanine N-acetyltransferase</fullName>
        <ecNumber evidence="5 6">2.3.1.266</ecNumber>
    </recommendedName>
</protein>
<dbReference type="PROSITE" id="PS51186">
    <property type="entry name" value="GNAT"/>
    <property type="match status" value="1"/>
</dbReference>
<dbReference type="InterPro" id="IPR016181">
    <property type="entry name" value="Acyl_CoA_acyltransferase"/>
</dbReference>
<feature type="active site" description="Proton donor" evidence="5">
    <location>
        <position position="116"/>
    </location>
</feature>
<evidence type="ECO:0000256" key="3">
    <source>
        <dbReference type="ARBA" id="ARBA00022679"/>
    </source>
</evidence>
<sequence>MSIVIRALDASALPQVAAGAAQTFRHPWSASAFADSLNSGHCLLGIEVDQQLAGHALFSQVLDEAELQTIAIYPQWQRRGLARQLLQQGIAQLRQQGVVRLLLEVRAGNQAAIPLYESLGFVLDGRRKGYYPAEEGEGVEDALLMSLML</sequence>
<reference evidence="8 9" key="1">
    <citation type="submission" date="2018-02" db="EMBL/GenBank/DDBJ databases">
        <title>novel marine gammaproteobacteria from coastal saline agro ecosystem.</title>
        <authorList>
            <person name="Krishnan R."/>
            <person name="Ramesh Kumar N."/>
        </authorList>
    </citation>
    <scope>NUCLEOTIDE SEQUENCE [LARGE SCALE GENOMIC DNA]</scope>
    <source>
        <strain evidence="8 9">228</strain>
    </source>
</reference>
<keyword evidence="4 5" id="KW-0012">Acyltransferase</keyword>
<dbReference type="InterPro" id="IPR050680">
    <property type="entry name" value="YpeA/RimI_acetyltransf"/>
</dbReference>
<dbReference type="Gene3D" id="3.40.630.30">
    <property type="match status" value="1"/>
</dbReference>
<dbReference type="Pfam" id="PF00583">
    <property type="entry name" value="Acetyltransf_1"/>
    <property type="match status" value="1"/>
</dbReference>
<comment type="similarity">
    <text evidence="1 5 6">Belongs to the acetyltransferase family. RimI subfamily.</text>
</comment>
<comment type="catalytic activity">
    <reaction evidence="5 6">
        <text>N-terminal L-alanyl-[ribosomal protein bS18] + acetyl-CoA = N-terminal N(alpha)-acetyl-L-alanyl-[ribosomal protein bS18] + CoA + H(+)</text>
        <dbReference type="Rhea" id="RHEA:43756"/>
        <dbReference type="Rhea" id="RHEA-COMP:10676"/>
        <dbReference type="Rhea" id="RHEA-COMP:10677"/>
        <dbReference type="ChEBI" id="CHEBI:15378"/>
        <dbReference type="ChEBI" id="CHEBI:57287"/>
        <dbReference type="ChEBI" id="CHEBI:57288"/>
        <dbReference type="ChEBI" id="CHEBI:64718"/>
        <dbReference type="ChEBI" id="CHEBI:83683"/>
        <dbReference type="EC" id="2.3.1.266"/>
    </reaction>
</comment>
<dbReference type="NCBIfam" id="TIGR01575">
    <property type="entry name" value="rimI"/>
    <property type="match status" value="1"/>
</dbReference>
<evidence type="ECO:0000256" key="2">
    <source>
        <dbReference type="ARBA" id="ARBA00022490"/>
    </source>
</evidence>
<keyword evidence="3 5" id="KW-0808">Transferase</keyword>
<dbReference type="PANTHER" id="PTHR43420">
    <property type="entry name" value="ACETYLTRANSFERASE"/>
    <property type="match status" value="1"/>
</dbReference>
<evidence type="ECO:0000313" key="8">
    <source>
        <dbReference type="EMBL" id="PPC75370.1"/>
    </source>
</evidence>
<dbReference type="GO" id="GO:0005737">
    <property type="term" value="C:cytoplasm"/>
    <property type="evidence" value="ECO:0007669"/>
    <property type="project" value="UniProtKB-SubCell"/>
</dbReference>
<dbReference type="AlphaFoldDB" id="A0A2S5KKV7"/>
<evidence type="ECO:0000259" key="7">
    <source>
        <dbReference type="PROSITE" id="PS51186"/>
    </source>
</evidence>
<proteinExistence type="inferred from homology"/>
<feature type="active site" description="Proton acceptor" evidence="5">
    <location>
        <position position="104"/>
    </location>
</feature>
<feature type="binding site" evidence="5">
    <location>
        <position position="109"/>
    </location>
    <ligand>
        <name>acetyl-CoA</name>
        <dbReference type="ChEBI" id="CHEBI:57288"/>
    </ligand>
</feature>
<dbReference type="InterPro" id="IPR006464">
    <property type="entry name" value="AcTrfase_RimI/Ard1"/>
</dbReference>
<dbReference type="OrthoDB" id="9796919at2"/>
<keyword evidence="2 5" id="KW-0963">Cytoplasm</keyword>
<dbReference type="EC" id="2.3.1.266" evidence="5 6"/>
<comment type="function">
    <text evidence="5 6">Acetylates the N-terminal alanine of ribosomal protein bS18.</text>
</comment>
<comment type="caution">
    <text evidence="8">The sequence shown here is derived from an EMBL/GenBank/DDBJ whole genome shotgun (WGS) entry which is preliminary data.</text>
</comment>
<evidence type="ECO:0000313" key="9">
    <source>
        <dbReference type="Proteomes" id="UP000238196"/>
    </source>
</evidence>
<evidence type="ECO:0000256" key="6">
    <source>
        <dbReference type="RuleBase" id="RU363094"/>
    </source>
</evidence>
<gene>
    <name evidence="5 8" type="primary">rimI</name>
    <name evidence="8" type="ORF">C4K68_20910</name>
</gene>
<feature type="domain" description="N-acetyltransferase" evidence="7">
    <location>
        <begin position="3"/>
        <end position="149"/>
    </location>
</feature>
<dbReference type="SUPFAM" id="SSF55729">
    <property type="entry name" value="Acyl-CoA N-acyltransferases (Nat)"/>
    <property type="match status" value="1"/>
</dbReference>
<evidence type="ECO:0000256" key="4">
    <source>
        <dbReference type="ARBA" id="ARBA00023315"/>
    </source>
</evidence>
<comment type="subcellular location">
    <subcellularLocation>
        <location evidence="5 6">Cytoplasm</location>
    </subcellularLocation>
</comment>
<evidence type="ECO:0000256" key="5">
    <source>
        <dbReference type="HAMAP-Rule" id="MF_02210"/>
    </source>
</evidence>
<name>A0A2S5KKV7_9PROT</name>
<organism evidence="8 9">
    <name type="scientific">Proteobacteria bacterium 228</name>
    <dbReference type="NCBI Taxonomy" id="2083153"/>
    <lineage>
        <taxon>Bacteria</taxon>
        <taxon>Pseudomonadati</taxon>
        <taxon>Pseudomonadota</taxon>
    </lineage>
</organism>
<comment type="caution">
    <text evidence="5">Lacks conserved residue(s) required for the propagation of feature annotation.</text>
</comment>
<feature type="binding site" evidence="5">
    <location>
        <begin position="70"/>
        <end position="72"/>
    </location>
    <ligand>
        <name>acetyl-CoA</name>
        <dbReference type="ChEBI" id="CHEBI:57288"/>
    </ligand>
</feature>
<dbReference type="EMBL" id="PRLP01000097">
    <property type="protein sequence ID" value="PPC75370.1"/>
    <property type="molecule type" value="Genomic_DNA"/>
</dbReference>
<accession>A0A2S5KKV7</accession>
<dbReference type="HAMAP" id="MF_02210">
    <property type="entry name" value="RimI"/>
    <property type="match status" value="1"/>
</dbReference>